<keyword evidence="2" id="KW-1185">Reference proteome</keyword>
<dbReference type="AlphaFoldDB" id="A0A1J7BEK4"/>
<protein>
    <recommendedName>
        <fullName evidence="3">Replication-relaxation</fullName>
    </recommendedName>
</protein>
<comment type="caution">
    <text evidence="1">The sequence shown here is derived from an EMBL/GenBank/DDBJ whole genome shotgun (WGS) entry which is preliminary data.</text>
</comment>
<organism evidence="1 2">
    <name type="scientific">Mangrovactinospora gilvigrisea</name>
    <dbReference type="NCBI Taxonomy" id="1428644"/>
    <lineage>
        <taxon>Bacteria</taxon>
        <taxon>Bacillati</taxon>
        <taxon>Actinomycetota</taxon>
        <taxon>Actinomycetes</taxon>
        <taxon>Kitasatosporales</taxon>
        <taxon>Streptomycetaceae</taxon>
        <taxon>Mangrovactinospora</taxon>
    </lineage>
</organism>
<dbReference type="Pfam" id="PF13814">
    <property type="entry name" value="Replic_Relax"/>
    <property type="match status" value="1"/>
</dbReference>
<dbReference type="InterPro" id="IPR025855">
    <property type="entry name" value="Replic_Relax"/>
</dbReference>
<proteinExistence type="predicted"/>
<dbReference type="STRING" id="1428644.BIV57_13535"/>
<dbReference type="Proteomes" id="UP000243342">
    <property type="component" value="Unassembled WGS sequence"/>
</dbReference>
<evidence type="ECO:0000313" key="1">
    <source>
        <dbReference type="EMBL" id="OIV37005.1"/>
    </source>
</evidence>
<evidence type="ECO:0000313" key="2">
    <source>
        <dbReference type="Proteomes" id="UP000243342"/>
    </source>
</evidence>
<dbReference type="RefSeq" id="WP_071657081.1">
    <property type="nucleotide sequence ID" value="NZ_MLCF01000067.1"/>
</dbReference>
<gene>
    <name evidence="1" type="ORF">BIV57_13535</name>
</gene>
<sequence length="315" mass="34597">MTTSPPAFAPSLSEFASGTLQLLYQHRMMTTRQLSTLLFPHRGKGSYVPRILAELRDAGLIDAVRAHGSGPLKSRPYVWFLTESGAELGCGPEQAQRAHQVTVESASGPRQQHTLAVNDTGVAFATHARRLGHECGSLDWVPEVAHRLRDGRARFASDHVISDAVLRCTHIAPSGRRSLLTVCLELDRATMATHRLAEKLDAYGRYFEYVPSYGDRPRRSAASTRPAWRYRYPAFPRLVVVFTGAAEPVLERRIRDLAALAAAQPRLARLAPNLLIGATTLTRLQDAGPWAPIFTPLLRSDTTARDLFLTGGEGG</sequence>
<dbReference type="OrthoDB" id="4067054at2"/>
<accession>A0A1J7BEK4</accession>
<name>A0A1J7BEK4_9ACTN</name>
<reference evidence="1 2" key="1">
    <citation type="submission" date="2016-10" db="EMBL/GenBank/DDBJ databases">
        <title>Genome sequence of Streptomyces gilvigriseus MUSC 26.</title>
        <authorList>
            <person name="Lee L.-H."/>
            <person name="Ser H.-L."/>
        </authorList>
    </citation>
    <scope>NUCLEOTIDE SEQUENCE [LARGE SCALE GENOMIC DNA]</scope>
    <source>
        <strain evidence="1 2">MUSC 26</strain>
    </source>
</reference>
<dbReference type="EMBL" id="MLCF01000067">
    <property type="protein sequence ID" value="OIV37005.1"/>
    <property type="molecule type" value="Genomic_DNA"/>
</dbReference>
<evidence type="ECO:0008006" key="3">
    <source>
        <dbReference type="Google" id="ProtNLM"/>
    </source>
</evidence>